<sequence>MQKLELKVPPVAVVAIIAGFMALTSRLLPMQPWHFTDAKALAFALVTAGAFIAVAGVIAFRQAKTTVNPMKPEESSEIVQTGIYRFTRNPMYLGFLLALAGWGVWLASLPAFMWLIIYVLYMNRFQITPEERILEQHFGAQYITYRKRVRRWF</sequence>
<dbReference type="OrthoDB" id="9811969at2"/>
<feature type="transmembrane region" description="Helical" evidence="5">
    <location>
        <begin position="40"/>
        <end position="60"/>
    </location>
</feature>
<feature type="transmembrane region" description="Helical" evidence="5">
    <location>
        <begin position="6"/>
        <end position="28"/>
    </location>
</feature>
<dbReference type="Proteomes" id="UP000182598">
    <property type="component" value="Unassembled WGS sequence"/>
</dbReference>
<dbReference type="InterPro" id="IPR007318">
    <property type="entry name" value="Phopholipid_MeTrfase"/>
</dbReference>
<dbReference type="EMBL" id="CYHB01000012">
    <property type="protein sequence ID" value="CUA88758.1"/>
    <property type="molecule type" value="Genomic_DNA"/>
</dbReference>
<evidence type="ECO:0000256" key="2">
    <source>
        <dbReference type="ARBA" id="ARBA00022692"/>
    </source>
</evidence>
<keyword evidence="6" id="KW-0808">Transferase</keyword>
<gene>
    <name evidence="6" type="ORF">Ga0061064_2322</name>
</gene>
<keyword evidence="7" id="KW-1185">Reference proteome</keyword>
<dbReference type="AlphaFoldDB" id="A0A0K6HD46"/>
<organism evidence="6 7">
    <name type="scientific">Pseudidiomarina woesei</name>
    <dbReference type="NCBI Taxonomy" id="1381080"/>
    <lineage>
        <taxon>Bacteria</taxon>
        <taxon>Pseudomonadati</taxon>
        <taxon>Pseudomonadota</taxon>
        <taxon>Gammaproteobacteria</taxon>
        <taxon>Alteromonadales</taxon>
        <taxon>Idiomarinaceae</taxon>
        <taxon>Pseudidiomarina</taxon>
    </lineage>
</organism>
<dbReference type="Gene3D" id="1.20.120.1630">
    <property type="match status" value="1"/>
</dbReference>
<evidence type="ECO:0000256" key="3">
    <source>
        <dbReference type="ARBA" id="ARBA00022989"/>
    </source>
</evidence>
<protein>
    <submittedName>
        <fullName evidence="6">Protein-S-isoprenylcysteine O-methyltransferase Ste14</fullName>
    </submittedName>
</protein>
<keyword evidence="4 5" id="KW-0472">Membrane</keyword>
<evidence type="ECO:0000313" key="7">
    <source>
        <dbReference type="Proteomes" id="UP000182598"/>
    </source>
</evidence>
<dbReference type="GO" id="GO:0008168">
    <property type="term" value="F:methyltransferase activity"/>
    <property type="evidence" value="ECO:0007669"/>
    <property type="project" value="UniProtKB-KW"/>
</dbReference>
<evidence type="ECO:0000313" key="6">
    <source>
        <dbReference type="EMBL" id="CUA88758.1"/>
    </source>
</evidence>
<dbReference type="PANTHER" id="PTHR12714:SF24">
    <property type="entry name" value="SLR1182 PROTEIN"/>
    <property type="match status" value="1"/>
</dbReference>
<feature type="transmembrane region" description="Helical" evidence="5">
    <location>
        <begin position="92"/>
        <end position="121"/>
    </location>
</feature>
<keyword evidence="2 5" id="KW-0812">Transmembrane</keyword>
<dbReference type="GO" id="GO:0032259">
    <property type="term" value="P:methylation"/>
    <property type="evidence" value="ECO:0007669"/>
    <property type="project" value="UniProtKB-KW"/>
</dbReference>
<evidence type="ECO:0000256" key="1">
    <source>
        <dbReference type="ARBA" id="ARBA00004127"/>
    </source>
</evidence>
<keyword evidence="3 5" id="KW-1133">Transmembrane helix</keyword>
<name>A0A0K6HD46_9GAMM</name>
<accession>A0A0K6HD46</accession>
<comment type="subcellular location">
    <subcellularLocation>
        <location evidence="1">Endomembrane system</location>
        <topology evidence="1">Multi-pass membrane protein</topology>
    </subcellularLocation>
</comment>
<reference evidence="7" key="1">
    <citation type="submission" date="2015-08" db="EMBL/GenBank/DDBJ databases">
        <authorList>
            <person name="Varghese N."/>
        </authorList>
    </citation>
    <scope>NUCLEOTIDE SEQUENCE [LARGE SCALE GENOMIC DNA]</scope>
    <source>
        <strain evidence="7">DSM 27808</strain>
    </source>
</reference>
<dbReference type="Pfam" id="PF04191">
    <property type="entry name" value="PEMT"/>
    <property type="match status" value="1"/>
</dbReference>
<dbReference type="GO" id="GO:0012505">
    <property type="term" value="C:endomembrane system"/>
    <property type="evidence" value="ECO:0007669"/>
    <property type="project" value="UniProtKB-SubCell"/>
</dbReference>
<dbReference type="PANTHER" id="PTHR12714">
    <property type="entry name" value="PROTEIN-S ISOPRENYLCYSTEINE O-METHYLTRANSFERASE"/>
    <property type="match status" value="1"/>
</dbReference>
<dbReference type="RefSeq" id="WP_055439951.1">
    <property type="nucleotide sequence ID" value="NZ_CYHB01000012.1"/>
</dbReference>
<evidence type="ECO:0000256" key="4">
    <source>
        <dbReference type="ARBA" id="ARBA00023136"/>
    </source>
</evidence>
<proteinExistence type="predicted"/>
<keyword evidence="6" id="KW-0489">Methyltransferase</keyword>
<evidence type="ECO:0000256" key="5">
    <source>
        <dbReference type="SAM" id="Phobius"/>
    </source>
</evidence>